<comment type="caution">
    <text evidence="1">The sequence shown here is derived from an EMBL/GenBank/DDBJ whole genome shotgun (WGS) entry which is preliminary data.</text>
</comment>
<organism evidence="1 2">
    <name type="scientific">Meganyctiphanes norvegica</name>
    <name type="common">Northern krill</name>
    <name type="synonym">Thysanopoda norvegica</name>
    <dbReference type="NCBI Taxonomy" id="48144"/>
    <lineage>
        <taxon>Eukaryota</taxon>
        <taxon>Metazoa</taxon>
        <taxon>Ecdysozoa</taxon>
        <taxon>Arthropoda</taxon>
        <taxon>Crustacea</taxon>
        <taxon>Multicrustacea</taxon>
        <taxon>Malacostraca</taxon>
        <taxon>Eumalacostraca</taxon>
        <taxon>Eucarida</taxon>
        <taxon>Euphausiacea</taxon>
        <taxon>Euphausiidae</taxon>
        <taxon>Meganyctiphanes</taxon>
    </lineage>
</organism>
<dbReference type="AlphaFoldDB" id="A0AAV2QVS2"/>
<gene>
    <name evidence="1" type="ORF">MNOR_LOCUS16571</name>
</gene>
<feature type="non-terminal residue" evidence="1">
    <location>
        <position position="285"/>
    </location>
</feature>
<dbReference type="Proteomes" id="UP001497623">
    <property type="component" value="Unassembled WGS sequence"/>
</dbReference>
<proteinExistence type="predicted"/>
<sequence>MIHPTLGPAMLALQVMRVLPMEMAIHPSPATLAQELPEVELQLNLILTVDLIRAMIHPTLGPAMLALQDMRVLPMEMVIHPSPATLAQELPEVELQPNLILTVDLIRAMIHPTLGPAMLALQVMRVLPMEMAIHPSPATLAQELPEVELQLNLILTVDLIRAMIHPTLGPAMLALQVMRVLQMEMAIHPSPATLAQELPEVELQLNLILTMDLIRAMNHLTLGPAMLALQVMRVLLVSKISMNPVQVLNMAPVLILDPQAQGTNHQAREVAPGMADDYNIAINYI</sequence>
<evidence type="ECO:0000313" key="1">
    <source>
        <dbReference type="EMBL" id="CAL4099726.1"/>
    </source>
</evidence>
<protein>
    <submittedName>
        <fullName evidence="1">Uncharacterized protein</fullName>
    </submittedName>
</protein>
<reference evidence="1 2" key="1">
    <citation type="submission" date="2024-05" db="EMBL/GenBank/DDBJ databases">
        <authorList>
            <person name="Wallberg A."/>
        </authorList>
    </citation>
    <scope>NUCLEOTIDE SEQUENCE [LARGE SCALE GENOMIC DNA]</scope>
</reference>
<keyword evidence="2" id="KW-1185">Reference proteome</keyword>
<accession>A0AAV2QVS2</accession>
<evidence type="ECO:0000313" key="2">
    <source>
        <dbReference type="Proteomes" id="UP001497623"/>
    </source>
</evidence>
<name>A0AAV2QVS2_MEGNR</name>
<dbReference type="EMBL" id="CAXKWB010010959">
    <property type="protein sequence ID" value="CAL4099726.1"/>
    <property type="molecule type" value="Genomic_DNA"/>
</dbReference>